<protein>
    <submittedName>
        <fullName evidence="2">Uncharacterized protein</fullName>
    </submittedName>
</protein>
<reference evidence="2 3" key="1">
    <citation type="submission" date="2023-05" db="EMBL/GenBank/DDBJ databases">
        <title>B98-5 Cell Line De Novo Hybrid Assembly: An Optical Mapping Approach.</title>
        <authorList>
            <person name="Kananen K."/>
            <person name="Auerbach J.A."/>
            <person name="Kautto E."/>
            <person name="Blachly J.S."/>
        </authorList>
    </citation>
    <scope>NUCLEOTIDE SEQUENCE [LARGE SCALE GENOMIC DNA]</scope>
    <source>
        <strain evidence="2">B95-8</strain>
        <tissue evidence="2">Cell line</tissue>
    </source>
</reference>
<dbReference type="Proteomes" id="UP001266305">
    <property type="component" value="Unassembled WGS sequence"/>
</dbReference>
<accession>A0ABQ9VDH7</accession>
<proteinExistence type="predicted"/>
<keyword evidence="3" id="KW-1185">Reference proteome</keyword>
<evidence type="ECO:0000256" key="1">
    <source>
        <dbReference type="SAM" id="MobiDB-lite"/>
    </source>
</evidence>
<organism evidence="2 3">
    <name type="scientific">Saguinus oedipus</name>
    <name type="common">Cotton-top tamarin</name>
    <name type="synonym">Oedipomidas oedipus</name>
    <dbReference type="NCBI Taxonomy" id="9490"/>
    <lineage>
        <taxon>Eukaryota</taxon>
        <taxon>Metazoa</taxon>
        <taxon>Chordata</taxon>
        <taxon>Craniata</taxon>
        <taxon>Vertebrata</taxon>
        <taxon>Euteleostomi</taxon>
        <taxon>Mammalia</taxon>
        <taxon>Eutheria</taxon>
        <taxon>Euarchontoglires</taxon>
        <taxon>Primates</taxon>
        <taxon>Haplorrhini</taxon>
        <taxon>Platyrrhini</taxon>
        <taxon>Cebidae</taxon>
        <taxon>Callitrichinae</taxon>
        <taxon>Saguinus</taxon>
    </lineage>
</organism>
<evidence type="ECO:0000313" key="3">
    <source>
        <dbReference type="Proteomes" id="UP001266305"/>
    </source>
</evidence>
<feature type="compositionally biased region" description="Basic and acidic residues" evidence="1">
    <location>
        <begin position="25"/>
        <end position="51"/>
    </location>
</feature>
<comment type="caution">
    <text evidence="2">The sequence shown here is derived from an EMBL/GenBank/DDBJ whole genome shotgun (WGS) entry which is preliminary data.</text>
</comment>
<feature type="compositionally biased region" description="Basic and acidic residues" evidence="1">
    <location>
        <begin position="1"/>
        <end position="17"/>
    </location>
</feature>
<name>A0ABQ9VDH7_SAGOE</name>
<feature type="compositionally biased region" description="Polar residues" evidence="1">
    <location>
        <begin position="59"/>
        <end position="72"/>
    </location>
</feature>
<dbReference type="EMBL" id="JASSZA010000006">
    <property type="protein sequence ID" value="KAK2107418.1"/>
    <property type="molecule type" value="Genomic_DNA"/>
</dbReference>
<gene>
    <name evidence="2" type="ORF">P7K49_012583</name>
</gene>
<feature type="region of interest" description="Disordered" evidence="1">
    <location>
        <begin position="1"/>
        <end position="122"/>
    </location>
</feature>
<sequence>MAAPRSRDSPTDTREVKNTGPSRRLNREQDRLARSTVDRTPPHASRPDLQRRFARGQRIPNNPTAHRAQGSSHRPKRAPEMPETDIPPQNAHHHSQTRSNQSRLVDRACAPEGPGTPSPELCSVRTAGPLLWRQGPCPRRPVASLGSRLPFPVSTTLPPTLFSPHPRTRPWRRRRLHPTQGPAVFSTACPGVPVRPQPPAPVPGSAECRAGRVPLRASCVQSSLPPPMWRSFLLVPRHACACACPRPRLDTSDPLLGAQRRRNTERPLSPVYSARLKRCRAEFLQVLLCIAVATLPTALGPSRYRYRMAVLDMRDVPDER</sequence>
<evidence type="ECO:0000313" key="2">
    <source>
        <dbReference type="EMBL" id="KAK2107418.1"/>
    </source>
</evidence>